<name>A1CPT4_ASPCL</name>
<protein>
    <submittedName>
        <fullName evidence="2">Uncharacterized protein</fullName>
    </submittedName>
</protein>
<reference evidence="2 3" key="1">
    <citation type="journal article" date="2008" name="PLoS Genet.">
        <title>Genomic islands in the pathogenic filamentous fungus Aspergillus fumigatus.</title>
        <authorList>
            <person name="Fedorova N.D."/>
            <person name="Khaldi N."/>
            <person name="Joardar V.S."/>
            <person name="Maiti R."/>
            <person name="Amedeo P."/>
            <person name="Anderson M.J."/>
            <person name="Crabtree J."/>
            <person name="Silva J.C."/>
            <person name="Badger J.H."/>
            <person name="Albarraq A."/>
            <person name="Angiuoli S."/>
            <person name="Bussey H."/>
            <person name="Bowyer P."/>
            <person name="Cotty P.J."/>
            <person name="Dyer P.S."/>
            <person name="Egan A."/>
            <person name="Galens K."/>
            <person name="Fraser-Liggett C.M."/>
            <person name="Haas B.J."/>
            <person name="Inman J.M."/>
            <person name="Kent R."/>
            <person name="Lemieux S."/>
            <person name="Malavazi I."/>
            <person name="Orvis J."/>
            <person name="Roemer T."/>
            <person name="Ronning C.M."/>
            <person name="Sundaram J.P."/>
            <person name="Sutton G."/>
            <person name="Turner G."/>
            <person name="Venter J.C."/>
            <person name="White O.R."/>
            <person name="Whitty B.R."/>
            <person name="Youngman P."/>
            <person name="Wolfe K.H."/>
            <person name="Goldman G.H."/>
            <person name="Wortman J.R."/>
            <person name="Jiang B."/>
            <person name="Denning D.W."/>
            <person name="Nierman W.C."/>
        </authorList>
    </citation>
    <scope>NUCLEOTIDE SEQUENCE [LARGE SCALE GENOMIC DNA]</scope>
    <source>
        <strain evidence="3">ATCC 1007 / CBS 513.65 / DSM 816 / NCTC 3887 / NRRL 1</strain>
    </source>
</reference>
<dbReference type="Proteomes" id="UP000006701">
    <property type="component" value="Unassembled WGS sequence"/>
</dbReference>
<accession>A1CPT4</accession>
<gene>
    <name evidence="2" type="ORF">ACLA_023690</name>
</gene>
<dbReference type="RefSeq" id="XP_001269081.1">
    <property type="nucleotide sequence ID" value="XM_001269080.1"/>
</dbReference>
<proteinExistence type="predicted"/>
<dbReference type="GeneID" id="4701479"/>
<dbReference type="HOGENOM" id="CLU_1170425_0_0_1"/>
<evidence type="ECO:0000256" key="1">
    <source>
        <dbReference type="SAM" id="MobiDB-lite"/>
    </source>
</evidence>
<organism evidence="2 3">
    <name type="scientific">Aspergillus clavatus (strain ATCC 1007 / CBS 513.65 / DSM 816 / NCTC 3887 / NRRL 1 / QM 1276 / 107)</name>
    <dbReference type="NCBI Taxonomy" id="344612"/>
    <lineage>
        <taxon>Eukaryota</taxon>
        <taxon>Fungi</taxon>
        <taxon>Dikarya</taxon>
        <taxon>Ascomycota</taxon>
        <taxon>Pezizomycotina</taxon>
        <taxon>Eurotiomycetes</taxon>
        <taxon>Eurotiomycetidae</taxon>
        <taxon>Eurotiales</taxon>
        <taxon>Aspergillaceae</taxon>
        <taxon>Aspergillus</taxon>
        <taxon>Aspergillus subgen. Fumigati</taxon>
    </lineage>
</organism>
<feature type="compositionally biased region" description="Low complexity" evidence="1">
    <location>
        <begin position="8"/>
        <end position="24"/>
    </location>
</feature>
<dbReference type="KEGG" id="act:ACLA_023690"/>
<feature type="compositionally biased region" description="Polar residues" evidence="1">
    <location>
        <begin position="28"/>
        <end position="46"/>
    </location>
</feature>
<dbReference type="VEuPathDB" id="FungiDB:ACLA_023690"/>
<dbReference type="AlphaFoldDB" id="A1CPT4"/>
<feature type="region of interest" description="Disordered" evidence="1">
    <location>
        <begin position="1"/>
        <end position="96"/>
    </location>
</feature>
<evidence type="ECO:0000313" key="2">
    <source>
        <dbReference type="EMBL" id="EAW07655.1"/>
    </source>
</evidence>
<dbReference type="STRING" id="344612.A1CPT4"/>
<evidence type="ECO:0000313" key="3">
    <source>
        <dbReference type="Proteomes" id="UP000006701"/>
    </source>
</evidence>
<feature type="compositionally biased region" description="Basic and acidic residues" evidence="1">
    <location>
        <begin position="112"/>
        <end position="138"/>
    </location>
</feature>
<keyword evidence="3" id="KW-1185">Reference proteome</keyword>
<sequence>MSDSYNQYPPYNAAGPNGGAAFYGTPDSPHTQAQQAYGSYHSQHGLSQEPRQYQNQPPQPQKHFLSPSDALRYEYGPGNGQVGSNYEGSGRPGSNAEYYTQTRIEALLGDGADDRMPLAMHRKGDRDRERDLDPKTERPGTSVIWQGRCWGLLPDTIWDTKKSTVCLVHWVARSWGTSSVTKSRTINSMGMIIISAITTTAITTDITVTMVVSTTVIGIIVAARDIVRTVEDLETEL</sequence>
<dbReference type="EMBL" id="DS027059">
    <property type="protein sequence ID" value="EAW07655.1"/>
    <property type="molecule type" value="Genomic_DNA"/>
</dbReference>
<feature type="region of interest" description="Disordered" evidence="1">
    <location>
        <begin position="110"/>
        <end position="139"/>
    </location>
</feature>